<evidence type="ECO:0000313" key="3">
    <source>
        <dbReference type="EMBL" id="CAF3327235.1"/>
    </source>
</evidence>
<protein>
    <submittedName>
        <fullName evidence="5">Uncharacterized protein</fullName>
    </submittedName>
</protein>
<dbReference type="Proteomes" id="UP000663869">
    <property type="component" value="Unassembled WGS sequence"/>
</dbReference>
<comment type="caution">
    <text evidence="5">The sequence shown here is derived from an EMBL/GenBank/DDBJ whole genome shotgun (WGS) entry which is preliminary data.</text>
</comment>
<dbReference type="OrthoDB" id="10049133at2759"/>
<dbReference type="EMBL" id="CAJNXB010001360">
    <property type="protein sequence ID" value="CAF3159499.1"/>
    <property type="molecule type" value="Genomic_DNA"/>
</dbReference>
<gene>
    <name evidence="4" type="ORF">FME351_LOCUS3593</name>
    <name evidence="5" type="ORF">GRG538_LOCUS32002</name>
    <name evidence="3" type="ORF">LUA448_LOCUS10609</name>
    <name evidence="2" type="ORF">TIS948_LOCUS10169</name>
</gene>
<name>A0A818Z0M2_9BILA</name>
<dbReference type="Gene3D" id="2.120.10.30">
    <property type="entry name" value="TolB, C-terminal domain"/>
    <property type="match status" value="1"/>
</dbReference>
<dbReference type="AlphaFoldDB" id="A0A818Z0M2"/>
<dbReference type="EMBL" id="CAJNYT010005625">
    <property type="protein sequence ID" value="CAF3762001.1"/>
    <property type="molecule type" value="Genomic_DNA"/>
</dbReference>
<evidence type="ECO:0000313" key="4">
    <source>
        <dbReference type="EMBL" id="CAF3341121.1"/>
    </source>
</evidence>
<organism evidence="5 6">
    <name type="scientific">Rotaria socialis</name>
    <dbReference type="NCBI Taxonomy" id="392032"/>
    <lineage>
        <taxon>Eukaryota</taxon>
        <taxon>Metazoa</taxon>
        <taxon>Spiralia</taxon>
        <taxon>Gnathifera</taxon>
        <taxon>Rotifera</taxon>
        <taxon>Eurotatoria</taxon>
        <taxon>Bdelloidea</taxon>
        <taxon>Philodinida</taxon>
        <taxon>Philodinidae</taxon>
        <taxon>Rotaria</taxon>
    </lineage>
</organism>
<proteinExistence type="predicted"/>
<evidence type="ECO:0000313" key="6">
    <source>
        <dbReference type="Proteomes" id="UP000663872"/>
    </source>
</evidence>
<sequence>MSSILYVIIYLLSLSVLVDINAQTCKDAVQYEQCSSNIGCGCLPLINTDNSSICAFLHIKCSELSSCANNNRTCYKPDHLCVKHSRCHSAPLCYPADMTIQALCPPSTTIVSPPVVPDDGICANATWDPNGVTVAGGNGEGSELNQLRYPWGFFVDDDAAVYVADTWNFRVIVWALTYSHMSCRQLFRH</sequence>
<dbReference type="InterPro" id="IPR011042">
    <property type="entry name" value="6-blade_b-propeller_TolB-like"/>
</dbReference>
<evidence type="ECO:0000313" key="2">
    <source>
        <dbReference type="EMBL" id="CAF3159499.1"/>
    </source>
</evidence>
<dbReference type="EMBL" id="CAJNYD010001269">
    <property type="protein sequence ID" value="CAF3327235.1"/>
    <property type="molecule type" value="Genomic_DNA"/>
</dbReference>
<feature type="signal peptide" evidence="1">
    <location>
        <begin position="1"/>
        <end position="22"/>
    </location>
</feature>
<evidence type="ECO:0000313" key="5">
    <source>
        <dbReference type="EMBL" id="CAF3762001.1"/>
    </source>
</evidence>
<dbReference type="Proteomes" id="UP000663833">
    <property type="component" value="Unassembled WGS sequence"/>
</dbReference>
<dbReference type="EMBL" id="CAJNYU010000211">
    <property type="protein sequence ID" value="CAF3341121.1"/>
    <property type="molecule type" value="Genomic_DNA"/>
</dbReference>
<dbReference type="Proteomes" id="UP000663825">
    <property type="component" value="Unassembled WGS sequence"/>
</dbReference>
<keyword evidence="1" id="KW-0732">Signal</keyword>
<feature type="chain" id="PRO_5036234606" evidence="1">
    <location>
        <begin position="23"/>
        <end position="189"/>
    </location>
</feature>
<reference evidence="5" key="1">
    <citation type="submission" date="2021-02" db="EMBL/GenBank/DDBJ databases">
        <authorList>
            <person name="Nowell W R."/>
        </authorList>
    </citation>
    <scope>NUCLEOTIDE SEQUENCE</scope>
</reference>
<accession>A0A818Z0M2</accession>
<evidence type="ECO:0000256" key="1">
    <source>
        <dbReference type="SAM" id="SignalP"/>
    </source>
</evidence>
<dbReference type="Proteomes" id="UP000663872">
    <property type="component" value="Unassembled WGS sequence"/>
</dbReference>